<dbReference type="PRINTS" id="PR00301">
    <property type="entry name" value="HEATSHOCK70"/>
</dbReference>
<sequence length="131" mass="14991">MSKRTDGTAIGIDLGTTYSCVAFWSARRNRVEIIPNEQGKRVTPSCVAWSDNKLLVGEAAKNQINSNSRNTVFGSKEFYLVDRLKLLTLLTKKYLTFLVNQRDDTNIRNSGLRSISMSLQVRYSFYRIQFL</sequence>
<dbReference type="GO" id="GO:0140662">
    <property type="term" value="F:ATP-dependent protein folding chaperone"/>
    <property type="evidence" value="ECO:0007669"/>
    <property type="project" value="InterPro"/>
</dbReference>
<dbReference type="PROSITE" id="PS00297">
    <property type="entry name" value="HSP70_1"/>
    <property type="match status" value="1"/>
</dbReference>
<protein>
    <submittedName>
        <fullName evidence="4">Heat shock protein 70 family, peptide-binding domain protein</fullName>
    </submittedName>
</protein>
<comment type="similarity">
    <text evidence="1">Belongs to the heat shock protein 70 family.</text>
</comment>
<dbReference type="PANTHER" id="PTHR19375">
    <property type="entry name" value="HEAT SHOCK PROTEIN 70KDA"/>
    <property type="match status" value="1"/>
</dbReference>
<keyword evidence="5" id="KW-1185">Reference proteome</keyword>
<dbReference type="Pfam" id="PF00012">
    <property type="entry name" value="HSP70"/>
    <property type="match status" value="1"/>
</dbReference>
<dbReference type="SUPFAM" id="SSF53067">
    <property type="entry name" value="Actin-like ATPase domain"/>
    <property type="match status" value="1"/>
</dbReference>
<evidence type="ECO:0000256" key="1">
    <source>
        <dbReference type="ARBA" id="ARBA00007381"/>
    </source>
</evidence>
<keyword evidence="3" id="KW-0067">ATP-binding</keyword>
<accession>A0A2U1MPL4</accession>
<evidence type="ECO:0000256" key="2">
    <source>
        <dbReference type="ARBA" id="ARBA00022741"/>
    </source>
</evidence>
<dbReference type="InterPro" id="IPR013126">
    <property type="entry name" value="Hsp_70_fam"/>
</dbReference>
<organism evidence="4 5">
    <name type="scientific">Artemisia annua</name>
    <name type="common">Sweet wormwood</name>
    <dbReference type="NCBI Taxonomy" id="35608"/>
    <lineage>
        <taxon>Eukaryota</taxon>
        <taxon>Viridiplantae</taxon>
        <taxon>Streptophyta</taxon>
        <taxon>Embryophyta</taxon>
        <taxon>Tracheophyta</taxon>
        <taxon>Spermatophyta</taxon>
        <taxon>Magnoliopsida</taxon>
        <taxon>eudicotyledons</taxon>
        <taxon>Gunneridae</taxon>
        <taxon>Pentapetalae</taxon>
        <taxon>asterids</taxon>
        <taxon>campanulids</taxon>
        <taxon>Asterales</taxon>
        <taxon>Asteraceae</taxon>
        <taxon>Asteroideae</taxon>
        <taxon>Anthemideae</taxon>
        <taxon>Artemisiinae</taxon>
        <taxon>Artemisia</taxon>
    </lineage>
</organism>
<dbReference type="GO" id="GO:0005524">
    <property type="term" value="F:ATP binding"/>
    <property type="evidence" value="ECO:0007669"/>
    <property type="project" value="UniProtKB-KW"/>
</dbReference>
<evidence type="ECO:0000256" key="3">
    <source>
        <dbReference type="ARBA" id="ARBA00022840"/>
    </source>
</evidence>
<name>A0A2U1MPL4_ARTAN</name>
<dbReference type="InterPro" id="IPR043129">
    <property type="entry name" value="ATPase_NBD"/>
</dbReference>
<evidence type="ECO:0000313" key="4">
    <source>
        <dbReference type="EMBL" id="PWA63166.1"/>
    </source>
</evidence>
<dbReference type="Proteomes" id="UP000245207">
    <property type="component" value="Unassembled WGS sequence"/>
</dbReference>
<evidence type="ECO:0000313" key="5">
    <source>
        <dbReference type="Proteomes" id="UP000245207"/>
    </source>
</evidence>
<dbReference type="Gene3D" id="3.30.420.40">
    <property type="match status" value="1"/>
</dbReference>
<keyword evidence="4" id="KW-0346">Stress response</keyword>
<dbReference type="OrthoDB" id="3789372at2759"/>
<keyword evidence="2" id="KW-0547">Nucleotide-binding</keyword>
<dbReference type="STRING" id="35608.A0A2U1MPL4"/>
<gene>
    <name evidence="4" type="ORF">CTI12_AA355580</name>
</gene>
<reference evidence="4 5" key="1">
    <citation type="journal article" date="2018" name="Mol. Plant">
        <title>The genome of Artemisia annua provides insight into the evolution of Asteraceae family and artemisinin biosynthesis.</title>
        <authorList>
            <person name="Shen Q."/>
            <person name="Zhang L."/>
            <person name="Liao Z."/>
            <person name="Wang S."/>
            <person name="Yan T."/>
            <person name="Shi P."/>
            <person name="Liu M."/>
            <person name="Fu X."/>
            <person name="Pan Q."/>
            <person name="Wang Y."/>
            <person name="Lv Z."/>
            <person name="Lu X."/>
            <person name="Zhang F."/>
            <person name="Jiang W."/>
            <person name="Ma Y."/>
            <person name="Chen M."/>
            <person name="Hao X."/>
            <person name="Li L."/>
            <person name="Tang Y."/>
            <person name="Lv G."/>
            <person name="Zhou Y."/>
            <person name="Sun X."/>
            <person name="Brodelius P.E."/>
            <person name="Rose J.K.C."/>
            <person name="Tang K."/>
        </authorList>
    </citation>
    <scope>NUCLEOTIDE SEQUENCE [LARGE SCALE GENOMIC DNA]</scope>
    <source>
        <strain evidence="5">cv. Huhao1</strain>
        <tissue evidence="4">Leaf</tissue>
    </source>
</reference>
<proteinExistence type="inferred from homology"/>
<dbReference type="FunFam" id="3.30.420.40:FF:000028">
    <property type="entry name" value="heat shock 70 kDa protein-like"/>
    <property type="match status" value="1"/>
</dbReference>
<dbReference type="EMBL" id="PKPP01004698">
    <property type="protein sequence ID" value="PWA63166.1"/>
    <property type="molecule type" value="Genomic_DNA"/>
</dbReference>
<dbReference type="AlphaFoldDB" id="A0A2U1MPL4"/>
<comment type="caution">
    <text evidence="4">The sequence shown here is derived from an EMBL/GenBank/DDBJ whole genome shotgun (WGS) entry which is preliminary data.</text>
</comment>
<dbReference type="InterPro" id="IPR018181">
    <property type="entry name" value="Heat_shock_70_CS"/>
</dbReference>